<dbReference type="Proteomes" id="UP000576645">
    <property type="component" value="Unassembled WGS sequence"/>
</dbReference>
<evidence type="ECO:0000313" key="3">
    <source>
        <dbReference type="Proteomes" id="UP000030081"/>
    </source>
</evidence>
<dbReference type="KEGG" id="vcy:IX92_05335"/>
<reference evidence="1 3" key="1">
    <citation type="submission" date="2014-10" db="EMBL/GenBank/DDBJ databases">
        <title>The Complete Genome Sequence for the Shellfish Pathogen Vibrio coralliilyticus RE98 Isolated from a Shellfish Hatchery.</title>
        <authorList>
            <person name="Richards G.P."/>
            <person name="Bono J.L."/>
            <person name="Watson M.A."/>
            <person name="Needleman D.S."/>
        </authorList>
    </citation>
    <scope>NUCLEOTIDE SEQUENCE [LARGE SCALE GENOMIC DNA]</scope>
    <source>
        <strain evidence="1 3">RE98</strain>
    </source>
</reference>
<organism evidence="2 4">
    <name type="scientific">Vibrio coralliilyticus</name>
    <dbReference type="NCBI Taxonomy" id="190893"/>
    <lineage>
        <taxon>Bacteria</taxon>
        <taxon>Pseudomonadati</taxon>
        <taxon>Pseudomonadota</taxon>
        <taxon>Gammaproteobacteria</taxon>
        <taxon>Vibrionales</taxon>
        <taxon>Vibrionaceae</taxon>
        <taxon>Vibrio</taxon>
    </lineage>
</organism>
<dbReference type="InterPro" id="IPR012639">
    <property type="entry name" value="Trp_leader2"/>
</dbReference>
<dbReference type="RefSeq" id="WP_019275902.1">
    <property type="nucleotide sequence ID" value="NZ_CP009264.1"/>
</dbReference>
<dbReference type="EMBL" id="CP009617">
    <property type="protein sequence ID" value="AIW18500.1"/>
    <property type="molecule type" value="Genomic_DNA"/>
</dbReference>
<keyword evidence="3" id="KW-1185">Reference proteome</keyword>
<protein>
    <submittedName>
        <fullName evidence="2">Trp operon leader peptide</fullName>
    </submittedName>
</protein>
<dbReference type="Pfam" id="PF08056">
    <property type="entry name" value="Trp_leader2"/>
    <property type="match status" value="1"/>
</dbReference>
<evidence type="ECO:0000313" key="1">
    <source>
        <dbReference type="EMBL" id="AIW18500.1"/>
    </source>
</evidence>
<evidence type="ECO:0000313" key="2">
    <source>
        <dbReference type="EMBL" id="NOJ25347.1"/>
    </source>
</evidence>
<name>A0A097QL30_9VIBR</name>
<dbReference type="KEGG" id="vct:JV59_33225"/>
<dbReference type="AlphaFoldDB" id="A0A097QL30"/>
<accession>A0A097QL30</accession>
<dbReference type="EMBL" id="VTXP01000016">
    <property type="protein sequence ID" value="NOJ25347.1"/>
    <property type="molecule type" value="Genomic_DNA"/>
</dbReference>
<gene>
    <name evidence="2" type="ORF">F0238_21710</name>
    <name evidence="1" type="ORF">IX92_05335</name>
</gene>
<dbReference type="Proteomes" id="UP000030081">
    <property type="component" value="Chromosome 1"/>
</dbReference>
<evidence type="ECO:0000313" key="4">
    <source>
        <dbReference type="Proteomes" id="UP000576645"/>
    </source>
</evidence>
<sequence>MLQEINQNQKANLAADSLRDSSADLAWWRTWTSSWWANVYF</sequence>
<proteinExistence type="predicted"/>
<reference evidence="2 4" key="2">
    <citation type="submission" date="2019-09" db="EMBL/GenBank/DDBJ databases">
        <title>Draft genome sequencing and comparative genomics of hatchery-associated Vibrios.</title>
        <authorList>
            <person name="Kehlet-Delgado H."/>
            <person name="Mueller R.S."/>
        </authorList>
    </citation>
    <scope>NUCLEOTIDE SEQUENCE [LARGE SCALE GENOMIC DNA]</scope>
    <source>
        <strain evidence="2 4">09-121-3</strain>
    </source>
</reference>